<comment type="caution">
    <text evidence="1">The sequence shown here is derived from an EMBL/GenBank/DDBJ whole genome shotgun (WGS) entry which is preliminary data.</text>
</comment>
<dbReference type="EMBL" id="AJIL01000061">
    <property type="protein sequence ID" value="KNE98076.1"/>
    <property type="molecule type" value="Genomic_DNA"/>
</dbReference>
<organism evidence="1 2">
    <name type="scientific">Puccinia striiformis f. sp. tritici PST-78</name>
    <dbReference type="NCBI Taxonomy" id="1165861"/>
    <lineage>
        <taxon>Eukaryota</taxon>
        <taxon>Fungi</taxon>
        <taxon>Dikarya</taxon>
        <taxon>Basidiomycota</taxon>
        <taxon>Pucciniomycotina</taxon>
        <taxon>Pucciniomycetes</taxon>
        <taxon>Pucciniales</taxon>
        <taxon>Pucciniaceae</taxon>
        <taxon>Puccinia</taxon>
    </lineage>
</organism>
<accession>A0A0L0VFV7</accession>
<sequence>MDVSEPSLSTQLTVLLETLQNLAEKYEWPTLQESGQEKEELEEKNKLLDKLDILDITSYFHSLQTPTQERYLDNPPLNQSVHNPGNGFIKTISKIFASPNPDGSIHIPADKVKTLSLLLEIEKITSV</sequence>
<protein>
    <submittedName>
        <fullName evidence="1">Uncharacterized protein</fullName>
    </submittedName>
</protein>
<dbReference type="Proteomes" id="UP000054564">
    <property type="component" value="Unassembled WGS sequence"/>
</dbReference>
<dbReference type="AlphaFoldDB" id="A0A0L0VFV7"/>
<proteinExistence type="predicted"/>
<gene>
    <name evidence="1" type="ORF">PSTG_08750</name>
</gene>
<evidence type="ECO:0000313" key="1">
    <source>
        <dbReference type="EMBL" id="KNE98076.1"/>
    </source>
</evidence>
<keyword evidence="2" id="KW-1185">Reference proteome</keyword>
<reference evidence="2" key="1">
    <citation type="submission" date="2014-03" db="EMBL/GenBank/DDBJ databases">
        <title>The Genome Sequence of Puccinia striiformis f. sp. tritici PST-78.</title>
        <authorList>
            <consortium name="The Broad Institute Genome Sequencing Platform"/>
            <person name="Cuomo C."/>
            <person name="Hulbert S."/>
            <person name="Chen X."/>
            <person name="Walker B."/>
            <person name="Young S.K."/>
            <person name="Zeng Q."/>
            <person name="Gargeya S."/>
            <person name="Fitzgerald M."/>
            <person name="Haas B."/>
            <person name="Abouelleil A."/>
            <person name="Alvarado L."/>
            <person name="Arachchi H.M."/>
            <person name="Berlin A.M."/>
            <person name="Chapman S.B."/>
            <person name="Goldberg J."/>
            <person name="Griggs A."/>
            <person name="Gujja S."/>
            <person name="Hansen M."/>
            <person name="Howarth C."/>
            <person name="Imamovic A."/>
            <person name="Larimer J."/>
            <person name="McCowan C."/>
            <person name="Montmayeur A."/>
            <person name="Murphy C."/>
            <person name="Neiman D."/>
            <person name="Pearson M."/>
            <person name="Priest M."/>
            <person name="Roberts A."/>
            <person name="Saif S."/>
            <person name="Shea T."/>
            <person name="Sisk P."/>
            <person name="Sykes S."/>
            <person name="Wortman J."/>
            <person name="Nusbaum C."/>
            <person name="Birren B."/>
        </authorList>
    </citation>
    <scope>NUCLEOTIDE SEQUENCE [LARGE SCALE GENOMIC DNA]</scope>
    <source>
        <strain evidence="2">race PST-78</strain>
    </source>
</reference>
<evidence type="ECO:0000313" key="2">
    <source>
        <dbReference type="Proteomes" id="UP000054564"/>
    </source>
</evidence>
<name>A0A0L0VFV7_9BASI</name>